<sequence length="368" mass="43240">MVKKLSQKLANSIIERTPHLYEEKWYNGKWSYDYGVVLKGFQKLWEKTKEQRYFDFIKKNIDYFVQEDGTIRGYSVKEFNIDHVNTGKLFFVLYQETDEVKYKKAAKLLFEQLSHHPRTSEGAFWHKEIYPYQIWLDGLYMGAPFYAEFIYTFAEEKNYQDVLRQFEISYAHLLDSKTKLLIHAWDEKKVQPWADPQTGLSHHFWSRSIGWYLMAAIDTYELLHKKTDCLLLKEILVTTLQALLSYQDKQSGTWYQVTTETHRKGNYLEASGSCMFVYVMAKAVRLGILKKEEWLEQIQKSYHGLLSEFVLETKEGWLNLNKNCQVAGLGGANQRDGSYAYYISEPIVCNDQKGVGSFLQALVEVEEL</sequence>
<reference evidence="2 3" key="1">
    <citation type="submission" date="2014-12" db="EMBL/GenBank/DDBJ databases">
        <title>Draft genome sequences of 29 type strains of Enterococci.</title>
        <authorList>
            <person name="Zhong Z."/>
            <person name="Sun Z."/>
            <person name="Liu W."/>
            <person name="Zhang W."/>
            <person name="Zhang H."/>
        </authorList>
    </citation>
    <scope>NUCLEOTIDE SEQUENCE [LARGE SCALE GENOMIC DNA]</scope>
    <source>
        <strain evidence="2 3">DSM 15687</strain>
    </source>
</reference>
<dbReference type="InterPro" id="IPR008928">
    <property type="entry name" value="6-hairpin_glycosidase_sf"/>
</dbReference>
<dbReference type="InterPro" id="IPR010905">
    <property type="entry name" value="Glyco_hydro_88"/>
</dbReference>
<name>A0A1L8WQR5_9ENTE</name>
<dbReference type="SUPFAM" id="SSF48208">
    <property type="entry name" value="Six-hairpin glycosidases"/>
    <property type="match status" value="1"/>
</dbReference>
<dbReference type="InterPro" id="IPR012341">
    <property type="entry name" value="6hp_glycosidase-like_sf"/>
</dbReference>
<keyword evidence="3" id="KW-1185">Reference proteome</keyword>
<gene>
    <name evidence="2" type="ORF">RV14_GL001742</name>
</gene>
<dbReference type="Gene3D" id="1.50.10.10">
    <property type="match status" value="1"/>
</dbReference>
<dbReference type="PANTHER" id="PTHR33886">
    <property type="entry name" value="UNSATURATED RHAMNOGALACTURONAN HYDROLASE (EUROFUNG)"/>
    <property type="match status" value="1"/>
</dbReference>
<dbReference type="InterPro" id="IPR052043">
    <property type="entry name" value="PolySaccharide_Degr_Enz"/>
</dbReference>
<dbReference type="Pfam" id="PF07470">
    <property type="entry name" value="Glyco_hydro_88"/>
    <property type="match status" value="1"/>
</dbReference>
<dbReference type="AlphaFoldDB" id="A0A1L8WQR5"/>
<evidence type="ECO:0000313" key="3">
    <source>
        <dbReference type="Proteomes" id="UP000182152"/>
    </source>
</evidence>
<organism evidence="2 3">
    <name type="scientific">Enterococcus ratti</name>
    <dbReference type="NCBI Taxonomy" id="150033"/>
    <lineage>
        <taxon>Bacteria</taxon>
        <taxon>Bacillati</taxon>
        <taxon>Bacillota</taxon>
        <taxon>Bacilli</taxon>
        <taxon>Lactobacillales</taxon>
        <taxon>Enterococcaceae</taxon>
        <taxon>Enterococcus</taxon>
    </lineage>
</organism>
<proteinExistence type="predicted"/>
<dbReference type="RefSeq" id="WP_071854845.1">
    <property type="nucleotide sequence ID" value="NZ_JXLB01000004.1"/>
</dbReference>
<dbReference type="Proteomes" id="UP000182152">
    <property type="component" value="Unassembled WGS sequence"/>
</dbReference>
<evidence type="ECO:0000313" key="2">
    <source>
        <dbReference type="EMBL" id="OJG83384.1"/>
    </source>
</evidence>
<dbReference type="GO" id="GO:0005975">
    <property type="term" value="P:carbohydrate metabolic process"/>
    <property type="evidence" value="ECO:0007669"/>
    <property type="project" value="InterPro"/>
</dbReference>
<dbReference type="STRING" id="150033.RV14_GL001742"/>
<evidence type="ECO:0000256" key="1">
    <source>
        <dbReference type="ARBA" id="ARBA00022801"/>
    </source>
</evidence>
<dbReference type="OrthoDB" id="6381507at2"/>
<dbReference type="EMBL" id="JXLB01000004">
    <property type="protein sequence ID" value="OJG83384.1"/>
    <property type="molecule type" value="Genomic_DNA"/>
</dbReference>
<protein>
    <submittedName>
        <fullName evidence="2">Glycosyl hydrolase</fullName>
    </submittedName>
</protein>
<dbReference type="PANTHER" id="PTHR33886:SF8">
    <property type="entry name" value="UNSATURATED RHAMNOGALACTURONAN HYDROLASE (EUROFUNG)"/>
    <property type="match status" value="1"/>
</dbReference>
<comment type="caution">
    <text evidence="2">The sequence shown here is derived from an EMBL/GenBank/DDBJ whole genome shotgun (WGS) entry which is preliminary data.</text>
</comment>
<keyword evidence="1 2" id="KW-0378">Hydrolase</keyword>
<dbReference type="GO" id="GO:0016787">
    <property type="term" value="F:hydrolase activity"/>
    <property type="evidence" value="ECO:0007669"/>
    <property type="project" value="UniProtKB-KW"/>
</dbReference>
<accession>A0A1L8WQR5</accession>